<comment type="caution">
    <text evidence="2">The sequence shown here is derived from an EMBL/GenBank/DDBJ whole genome shotgun (WGS) entry which is preliminary data.</text>
</comment>
<gene>
    <name evidence="2" type="ORF">DQG23_01450</name>
</gene>
<proteinExistence type="predicted"/>
<evidence type="ECO:0000313" key="3">
    <source>
        <dbReference type="Proteomes" id="UP000250369"/>
    </source>
</evidence>
<sequence>MAHHSNTADEELLLPPPSEQIESVLAVPQKPKLTMKYLSERILELQRENDGLAARLEALEKQSSDGSVWNMEVAAAQSPFLANANSPKIGSAPPLPELIREVSAPGSRHNDVMFAKEAFAAEERTGFPRSALIPRSEKYPVRQRKVWGIFRFFSRFW</sequence>
<organism evidence="2 3">
    <name type="scientific">Paenibacillus contaminans</name>
    <dbReference type="NCBI Taxonomy" id="450362"/>
    <lineage>
        <taxon>Bacteria</taxon>
        <taxon>Bacillati</taxon>
        <taxon>Bacillota</taxon>
        <taxon>Bacilli</taxon>
        <taxon>Bacillales</taxon>
        <taxon>Paenibacillaceae</taxon>
        <taxon>Paenibacillus</taxon>
    </lineage>
</organism>
<dbReference type="EMBL" id="QMFB01000001">
    <property type="protein sequence ID" value="RAV22899.1"/>
    <property type="molecule type" value="Genomic_DNA"/>
</dbReference>
<name>A0A329MSE5_9BACL</name>
<dbReference type="AlphaFoldDB" id="A0A329MSE5"/>
<dbReference type="OrthoDB" id="2608012at2"/>
<dbReference type="RefSeq" id="WP_113029008.1">
    <property type="nucleotide sequence ID" value="NZ_QMFB01000001.1"/>
</dbReference>
<reference evidence="2 3" key="1">
    <citation type="journal article" date="2009" name="Int. J. Syst. Evol. Microbiol.">
        <title>Paenibacillus contaminans sp. nov., isolated from a contaminated laboratory plate.</title>
        <authorList>
            <person name="Chou J.H."/>
            <person name="Lee J.H."/>
            <person name="Lin M.C."/>
            <person name="Chang P.S."/>
            <person name="Arun A.B."/>
            <person name="Young C.C."/>
            <person name="Chen W.M."/>
        </authorList>
    </citation>
    <scope>NUCLEOTIDE SEQUENCE [LARGE SCALE GENOMIC DNA]</scope>
    <source>
        <strain evidence="2 3">CKOBP-6</strain>
    </source>
</reference>
<protein>
    <submittedName>
        <fullName evidence="2">Uncharacterized protein</fullName>
    </submittedName>
</protein>
<feature type="coiled-coil region" evidence="1">
    <location>
        <begin position="35"/>
        <end position="62"/>
    </location>
</feature>
<keyword evidence="3" id="KW-1185">Reference proteome</keyword>
<evidence type="ECO:0000313" key="2">
    <source>
        <dbReference type="EMBL" id="RAV22899.1"/>
    </source>
</evidence>
<keyword evidence="1" id="KW-0175">Coiled coil</keyword>
<dbReference type="Proteomes" id="UP000250369">
    <property type="component" value="Unassembled WGS sequence"/>
</dbReference>
<accession>A0A329MSE5</accession>
<evidence type="ECO:0000256" key="1">
    <source>
        <dbReference type="SAM" id="Coils"/>
    </source>
</evidence>